<reference evidence="2" key="1">
    <citation type="submission" date="2019-10" db="EMBL/GenBank/DDBJ databases">
        <title>Draft genome sequece of Microseira wollei NIES-4236.</title>
        <authorList>
            <person name="Yamaguchi H."/>
            <person name="Suzuki S."/>
            <person name="Kawachi M."/>
        </authorList>
    </citation>
    <scope>NUCLEOTIDE SEQUENCE</scope>
    <source>
        <strain evidence="2">NIES-4236</strain>
    </source>
</reference>
<name>A0AAV3XCI1_9CYAN</name>
<dbReference type="EMBL" id="BLAY01000043">
    <property type="protein sequence ID" value="GET38351.1"/>
    <property type="molecule type" value="Genomic_DNA"/>
</dbReference>
<feature type="domain" description="TIR" evidence="1">
    <location>
        <begin position="436"/>
        <end position="541"/>
    </location>
</feature>
<dbReference type="InterPro" id="IPR035897">
    <property type="entry name" value="Toll_tir_struct_dom_sf"/>
</dbReference>
<evidence type="ECO:0000313" key="3">
    <source>
        <dbReference type="Proteomes" id="UP001050975"/>
    </source>
</evidence>
<organism evidence="2 3">
    <name type="scientific">Microseira wollei NIES-4236</name>
    <dbReference type="NCBI Taxonomy" id="2530354"/>
    <lineage>
        <taxon>Bacteria</taxon>
        <taxon>Bacillati</taxon>
        <taxon>Cyanobacteriota</taxon>
        <taxon>Cyanophyceae</taxon>
        <taxon>Oscillatoriophycideae</taxon>
        <taxon>Aerosakkonematales</taxon>
        <taxon>Aerosakkonemataceae</taxon>
        <taxon>Microseira</taxon>
    </lineage>
</organism>
<dbReference type="GO" id="GO:0007165">
    <property type="term" value="P:signal transduction"/>
    <property type="evidence" value="ECO:0007669"/>
    <property type="project" value="InterPro"/>
</dbReference>
<sequence length="541" mass="62587">MNSFQDAFISYGRADSKAFAFKLYQNLSARGLKVWFDFQDIPLGVDFQNQIDDGMEKADNFLFIIAPHSINSPYCRKEIELALKCHKRIIPLLHVEQINRDTGQQRNPQGTDADWEAYQAKGLHSSFPNMHPAVGKINWVYFREGIDDFDQSLTGLLGIFDRHKSYVHQHTYFLAKALEWESQQNQSRHLLVGEERQQAESWLKVRFKNEQPPCTPTNLHCEYITESIKNANNLMTQVFLSYAYEDKGVREKIRNSLRREGFTVWTNTTDIQTGETFEKAIERGIEQADNVVYLLSPAALNSAYCQRELNYALSYNKRVIPLLVQETDPQQIPPELRSLQYIDLTDNVKEEDYRLDESKLIKILHQEEAYYQNHKLLLVNALKWKQQHDNPSILLRGYNLRHAEAWLKVARQRKLHRPTPLQEEYIAESHRQPPARSLDVFISYCGTDSDLARQLNDALQLQGKTTWFDQESIASDADFQQEIRRGIEISDNFLFIVSPSSVNCPDCGNEVECAASLNKRFVTVLQQAVNPAQLHPELGMD</sequence>
<dbReference type="SUPFAM" id="SSF52200">
    <property type="entry name" value="Toll/Interleukin receptor TIR domain"/>
    <property type="match status" value="3"/>
</dbReference>
<evidence type="ECO:0000259" key="1">
    <source>
        <dbReference type="PROSITE" id="PS50104"/>
    </source>
</evidence>
<protein>
    <submittedName>
        <fullName evidence="2">Sensor with Chase2 domain protein</fullName>
    </submittedName>
</protein>
<dbReference type="InterPro" id="IPR000157">
    <property type="entry name" value="TIR_dom"/>
</dbReference>
<gene>
    <name evidence="2" type="ORF">MiSe_31070</name>
</gene>
<keyword evidence="3" id="KW-1185">Reference proteome</keyword>
<dbReference type="PROSITE" id="PS50104">
    <property type="entry name" value="TIR"/>
    <property type="match status" value="3"/>
</dbReference>
<dbReference type="Gene3D" id="3.40.50.10140">
    <property type="entry name" value="Toll/interleukin-1 receptor homology (TIR) domain"/>
    <property type="match status" value="3"/>
</dbReference>
<dbReference type="PANTHER" id="PTHR47508:SF1">
    <property type="entry name" value="NON-SPECIFIC SERINE_THREONINE PROTEIN KINASE"/>
    <property type="match status" value="1"/>
</dbReference>
<feature type="domain" description="TIR" evidence="1">
    <location>
        <begin position="3"/>
        <end position="157"/>
    </location>
</feature>
<comment type="caution">
    <text evidence="2">The sequence shown here is derived from an EMBL/GenBank/DDBJ whole genome shotgun (WGS) entry which is preliminary data.</text>
</comment>
<dbReference type="PANTHER" id="PTHR47508">
    <property type="entry name" value="SAM DOMAIN-CONTAINING PROTEIN-RELATED"/>
    <property type="match status" value="1"/>
</dbReference>
<evidence type="ECO:0000313" key="2">
    <source>
        <dbReference type="EMBL" id="GET38351.1"/>
    </source>
</evidence>
<dbReference type="Pfam" id="PF13676">
    <property type="entry name" value="TIR_2"/>
    <property type="match status" value="3"/>
</dbReference>
<proteinExistence type="predicted"/>
<dbReference type="SMART" id="SM00255">
    <property type="entry name" value="TIR"/>
    <property type="match status" value="2"/>
</dbReference>
<dbReference type="AlphaFoldDB" id="A0AAV3XCI1"/>
<feature type="domain" description="TIR" evidence="1">
    <location>
        <begin position="234"/>
        <end position="364"/>
    </location>
</feature>
<dbReference type="RefSeq" id="WP_226581458.1">
    <property type="nucleotide sequence ID" value="NZ_BLAY01000043.1"/>
</dbReference>
<dbReference type="Proteomes" id="UP001050975">
    <property type="component" value="Unassembled WGS sequence"/>
</dbReference>
<accession>A0AAV3XCI1</accession>